<sequence>MDITNITAPNCAFAFRRVRIRTLFIINGRLDETRLKSALTTLIRDHWRLLGARIIGDLKKFQLFYHVPYESFPKDYDLFKWSSEDVDSSINKAIPELNATPSKTAVLPIDVRKLSAKFEPRDGAWPFHLGDAQSDPLLLVHLTLFTDATVMMLSIPHIVCDALGLGSILRAWLGLMQGETPAPMVGVGVDLLPGRKPFGEYAQEEVRGKRRTRVKGKLDGVLVPLGFVPQLVRNPKEVRSVLLFPTGVVEGLRERVVQGFREKGEEDPGLTNLDVITAILTKLSRLDARKKHMLSLSQTVNLRGRIPELSDPDAVKGFIQNGLLYSTSRFRFHHGIPLGEIARGNRESIRRTLEPDTIDLYMAIQRELTRKCQGQHICEPLEKSYHVTNWSSAWRGLDFTPALESAAKEERGGKVPKVVVLGEALELGLPCRFSSVVMCKTEEGYWINFSVAEPTLRAVKKYLAEDPELKNMRI</sequence>
<dbReference type="Proteomes" id="UP001175000">
    <property type="component" value="Unassembled WGS sequence"/>
</dbReference>
<accession>A0AA39X5L2</accession>
<reference evidence="1" key="1">
    <citation type="submission" date="2023-06" db="EMBL/GenBank/DDBJ databases">
        <title>Genome-scale phylogeny and comparative genomics of the fungal order Sordariales.</title>
        <authorList>
            <consortium name="Lawrence Berkeley National Laboratory"/>
            <person name="Hensen N."/>
            <person name="Bonometti L."/>
            <person name="Westerberg I."/>
            <person name="Brannstrom I.O."/>
            <person name="Guillou S."/>
            <person name="Cros-Aarteil S."/>
            <person name="Calhoun S."/>
            <person name="Haridas S."/>
            <person name="Kuo A."/>
            <person name="Mondo S."/>
            <person name="Pangilinan J."/>
            <person name="Riley R."/>
            <person name="Labutti K."/>
            <person name="Andreopoulos B."/>
            <person name="Lipzen A."/>
            <person name="Chen C."/>
            <person name="Yanf M."/>
            <person name="Daum C."/>
            <person name="Ng V."/>
            <person name="Clum A."/>
            <person name="Steindorff A."/>
            <person name="Ohm R."/>
            <person name="Martin F."/>
            <person name="Silar P."/>
            <person name="Natvig D."/>
            <person name="Lalanne C."/>
            <person name="Gautier V."/>
            <person name="Ament-Velasquez S.L."/>
            <person name="Kruys A."/>
            <person name="Hutchinson M.I."/>
            <person name="Powell A.J."/>
            <person name="Barry K."/>
            <person name="Miller A.N."/>
            <person name="Grigoriev I.V."/>
            <person name="Debuchy R."/>
            <person name="Gladieux P."/>
            <person name="Thoren M.H."/>
            <person name="Johannesson H."/>
        </authorList>
    </citation>
    <scope>NUCLEOTIDE SEQUENCE</scope>
    <source>
        <strain evidence="1">CBS 606.72</strain>
    </source>
</reference>
<dbReference type="EMBL" id="JAULSU010000002">
    <property type="protein sequence ID" value="KAK0627357.1"/>
    <property type="molecule type" value="Genomic_DNA"/>
</dbReference>
<dbReference type="AlphaFoldDB" id="A0AA39X5L2"/>
<comment type="caution">
    <text evidence="1">The sequence shown here is derived from an EMBL/GenBank/DDBJ whole genome shotgun (WGS) entry which is preliminary data.</text>
</comment>
<dbReference type="Gene3D" id="3.30.559.10">
    <property type="entry name" value="Chloramphenicol acetyltransferase-like domain"/>
    <property type="match status" value="2"/>
</dbReference>
<protein>
    <submittedName>
        <fullName evidence="1">Uncharacterized protein</fullName>
    </submittedName>
</protein>
<evidence type="ECO:0000313" key="1">
    <source>
        <dbReference type="EMBL" id="KAK0627357.1"/>
    </source>
</evidence>
<dbReference type="InterPro" id="IPR023213">
    <property type="entry name" value="CAT-like_dom_sf"/>
</dbReference>
<gene>
    <name evidence="1" type="ORF">B0T14DRAFT_600591</name>
</gene>
<organism evidence="1 2">
    <name type="scientific">Immersiella caudata</name>
    <dbReference type="NCBI Taxonomy" id="314043"/>
    <lineage>
        <taxon>Eukaryota</taxon>
        <taxon>Fungi</taxon>
        <taxon>Dikarya</taxon>
        <taxon>Ascomycota</taxon>
        <taxon>Pezizomycotina</taxon>
        <taxon>Sordariomycetes</taxon>
        <taxon>Sordariomycetidae</taxon>
        <taxon>Sordariales</taxon>
        <taxon>Lasiosphaeriaceae</taxon>
        <taxon>Immersiella</taxon>
    </lineage>
</organism>
<dbReference type="SUPFAM" id="SSF52777">
    <property type="entry name" value="CoA-dependent acyltransferases"/>
    <property type="match status" value="1"/>
</dbReference>
<keyword evidence="2" id="KW-1185">Reference proteome</keyword>
<proteinExistence type="predicted"/>
<name>A0AA39X5L2_9PEZI</name>
<evidence type="ECO:0000313" key="2">
    <source>
        <dbReference type="Proteomes" id="UP001175000"/>
    </source>
</evidence>